<dbReference type="PANTHER" id="PTHR11566">
    <property type="entry name" value="DYNAMIN"/>
    <property type="match status" value="1"/>
</dbReference>
<keyword evidence="5" id="KW-1185">Reference proteome</keyword>
<dbReference type="SMART" id="SM00053">
    <property type="entry name" value="DYNc"/>
    <property type="match status" value="1"/>
</dbReference>
<dbReference type="GO" id="GO:0000266">
    <property type="term" value="P:mitochondrial fission"/>
    <property type="evidence" value="ECO:0007669"/>
    <property type="project" value="TreeGrafter"/>
</dbReference>
<dbReference type="InterPro" id="IPR030381">
    <property type="entry name" value="G_DYNAMIN_dom"/>
</dbReference>
<dbReference type="GO" id="GO:0008017">
    <property type="term" value="F:microtubule binding"/>
    <property type="evidence" value="ECO:0007669"/>
    <property type="project" value="TreeGrafter"/>
</dbReference>
<evidence type="ECO:0000256" key="1">
    <source>
        <dbReference type="ARBA" id="ARBA00022741"/>
    </source>
</evidence>
<dbReference type="Proteomes" id="UP000002059">
    <property type="component" value="Partially assembled WGS sequence"/>
</dbReference>
<dbReference type="GO" id="GO:0005739">
    <property type="term" value="C:mitochondrion"/>
    <property type="evidence" value="ECO:0007669"/>
    <property type="project" value="TreeGrafter"/>
</dbReference>
<dbReference type="KEGG" id="pbl:PAAG_08639"/>
<dbReference type="GO" id="GO:0005874">
    <property type="term" value="C:microtubule"/>
    <property type="evidence" value="ECO:0007669"/>
    <property type="project" value="TreeGrafter"/>
</dbReference>
<dbReference type="GO" id="GO:0005525">
    <property type="term" value="F:GTP binding"/>
    <property type="evidence" value="ECO:0007669"/>
    <property type="project" value="InterPro"/>
</dbReference>
<evidence type="ECO:0000256" key="2">
    <source>
        <dbReference type="ARBA" id="ARBA00023134"/>
    </source>
</evidence>
<dbReference type="Gene3D" id="3.40.50.300">
    <property type="entry name" value="P-loop containing nucleotide triphosphate hydrolases"/>
    <property type="match status" value="1"/>
</dbReference>
<dbReference type="PANTHER" id="PTHR11566:SF149">
    <property type="entry name" value="GTPASE, PUTATIVE (AFU_ORTHOLOGUE AFUA_6G11890)-RELATED"/>
    <property type="match status" value="1"/>
</dbReference>
<dbReference type="STRING" id="502779.C1HCZ8"/>
<dbReference type="FunFam" id="3.40.50.300:FF:001425">
    <property type="entry name" value="Dynamin GTPase, putative"/>
    <property type="match status" value="1"/>
</dbReference>
<dbReference type="HOGENOM" id="CLU_008964_7_2_1"/>
<organism evidence="4 5">
    <name type="scientific">Paracoccidioides lutzii (strain ATCC MYA-826 / Pb01)</name>
    <name type="common">Paracoccidioides brasiliensis</name>
    <dbReference type="NCBI Taxonomy" id="502779"/>
    <lineage>
        <taxon>Eukaryota</taxon>
        <taxon>Fungi</taxon>
        <taxon>Dikarya</taxon>
        <taxon>Ascomycota</taxon>
        <taxon>Pezizomycotina</taxon>
        <taxon>Eurotiomycetes</taxon>
        <taxon>Eurotiomycetidae</taxon>
        <taxon>Onygenales</taxon>
        <taxon>Ajellomycetaceae</taxon>
        <taxon>Paracoccidioides</taxon>
    </lineage>
</organism>
<dbReference type="EMBL" id="KN294032">
    <property type="protein sequence ID" value="EEH39370.1"/>
    <property type="molecule type" value="Genomic_DNA"/>
</dbReference>
<dbReference type="RefSeq" id="XP_002789470.1">
    <property type="nucleotide sequence ID" value="XM_002789424.2"/>
</dbReference>
<dbReference type="GO" id="GO:0016559">
    <property type="term" value="P:peroxisome fission"/>
    <property type="evidence" value="ECO:0007669"/>
    <property type="project" value="TreeGrafter"/>
</dbReference>
<dbReference type="GO" id="GO:0006897">
    <property type="term" value="P:endocytosis"/>
    <property type="evidence" value="ECO:0007669"/>
    <property type="project" value="TreeGrafter"/>
</dbReference>
<dbReference type="InterPro" id="IPR022812">
    <property type="entry name" value="Dynamin"/>
</dbReference>
<dbReference type="InterPro" id="IPR045063">
    <property type="entry name" value="Dynamin_N"/>
</dbReference>
<dbReference type="OMA" id="LCGPTQP"/>
<gene>
    <name evidence="4" type="ORF">PAAG_08639</name>
</gene>
<accession>C1HCZ8</accession>
<dbReference type="SUPFAM" id="SSF52540">
    <property type="entry name" value="P-loop containing nucleoside triphosphate hydrolases"/>
    <property type="match status" value="1"/>
</dbReference>
<evidence type="ECO:0000313" key="4">
    <source>
        <dbReference type="EMBL" id="EEH39370.1"/>
    </source>
</evidence>
<dbReference type="PROSITE" id="PS51718">
    <property type="entry name" value="G_DYNAMIN_2"/>
    <property type="match status" value="1"/>
</dbReference>
<dbReference type="InterPro" id="IPR000375">
    <property type="entry name" value="Dynamin_stalk"/>
</dbReference>
<dbReference type="AlphaFoldDB" id="C1HCZ8"/>
<sequence length="553" mass="60778">MTPFLDLDTPVPLNPPKVPLQSQEHRDLLDIIDKLRSQGINRYVDLPQIVVCGDQSSGKSSVLEAISGLSFPTKDNLCTGFATELILRRSPSSAINISIVPGEDRSEAEKEVLHAFSSSVSINESGLEKVVEDAKVAMGLSVPGSSRVFSNDILRVELSGPCQPHLTMVDLPSLFEAGNRDQSEEDAGMVKSLVLAYMKNPRSIILAVVSAKSDFALQSVTKYARNLDPQGMRTIGLITKPDTLDAGSDSEQGYLDMAQNKDVKFRLGWHVLRNRDFSTRDVTTAERDQIEIEFFSTGVGTSLNPAHVGVSALRPRLSHILRDQILDQLPSVLADVESGIDDCKVRLQKLGAPRADLQQQRQYLLHLSHAFHTNIKSAINGMYDGPFFGSAGTEGGYKRRLRAVVQNRLTSFAAEMRTKGHALKIVESGKQCKQGHITRSQYAKKVTTPMSRSRGRELPGTYNPLIVGELFREQCGPWKGVIGRFKSDILGATHYAVSAALDHAADEITAARLLHEIIGPDLGQLEAVLDEKIMEILEPHESGHPITYNHYLT</sequence>
<dbReference type="VEuPathDB" id="FungiDB:PAAG_08639"/>
<evidence type="ECO:0000313" key="5">
    <source>
        <dbReference type="Proteomes" id="UP000002059"/>
    </source>
</evidence>
<dbReference type="OrthoDB" id="415706at2759"/>
<dbReference type="InterPro" id="IPR027417">
    <property type="entry name" value="P-loop_NTPase"/>
</dbReference>
<name>C1HCZ8_PARBA</name>
<protein>
    <submittedName>
        <fullName evidence="4">Interferon-induced GTP-binding protein Mx</fullName>
    </submittedName>
</protein>
<dbReference type="CDD" id="cd08771">
    <property type="entry name" value="DLP_1"/>
    <property type="match status" value="1"/>
</dbReference>
<proteinExistence type="predicted"/>
<keyword evidence="2" id="KW-0342">GTP-binding</keyword>
<evidence type="ECO:0000259" key="3">
    <source>
        <dbReference type="PROSITE" id="PS51718"/>
    </source>
</evidence>
<dbReference type="Pfam" id="PF00350">
    <property type="entry name" value="Dynamin_N"/>
    <property type="match status" value="1"/>
</dbReference>
<dbReference type="InterPro" id="IPR001401">
    <property type="entry name" value="Dynamin_GTPase"/>
</dbReference>
<reference evidence="4 5" key="1">
    <citation type="journal article" date="2011" name="PLoS Genet.">
        <title>Comparative genomic analysis of human fungal pathogens causing paracoccidioidomycosis.</title>
        <authorList>
            <person name="Desjardins C.A."/>
            <person name="Champion M.D."/>
            <person name="Holder J.W."/>
            <person name="Muszewska A."/>
            <person name="Goldberg J."/>
            <person name="Bailao A.M."/>
            <person name="Brigido M.M."/>
            <person name="Ferreira M.E."/>
            <person name="Garcia A.M."/>
            <person name="Grynberg M."/>
            <person name="Gujja S."/>
            <person name="Heiman D.I."/>
            <person name="Henn M.R."/>
            <person name="Kodira C.D."/>
            <person name="Leon-Narvaez H."/>
            <person name="Longo L.V."/>
            <person name="Ma L.J."/>
            <person name="Malavazi I."/>
            <person name="Matsuo A.L."/>
            <person name="Morais F.V."/>
            <person name="Pereira M."/>
            <person name="Rodriguez-Brito S."/>
            <person name="Sakthikumar S."/>
            <person name="Salem-Izacc S.M."/>
            <person name="Sykes S.M."/>
            <person name="Teixeira M.M."/>
            <person name="Vallejo M.C."/>
            <person name="Walter M.E."/>
            <person name="Yandava C."/>
            <person name="Young S."/>
            <person name="Zeng Q."/>
            <person name="Zucker J."/>
            <person name="Felipe M.S."/>
            <person name="Goldman G.H."/>
            <person name="Haas B.J."/>
            <person name="McEwen J.G."/>
            <person name="Nino-Vega G."/>
            <person name="Puccia R."/>
            <person name="San-Blas G."/>
            <person name="Soares C.M."/>
            <person name="Birren B.W."/>
            <person name="Cuomo C.A."/>
        </authorList>
    </citation>
    <scope>NUCLEOTIDE SEQUENCE [LARGE SCALE GENOMIC DNA]</scope>
    <source>
        <strain evidence="5">ATCC MYA-826 / Pb01</strain>
    </source>
</reference>
<dbReference type="Pfam" id="PF01031">
    <property type="entry name" value="Dynamin_M"/>
    <property type="match status" value="1"/>
</dbReference>
<feature type="domain" description="Dynamin-type G" evidence="3">
    <location>
        <begin position="43"/>
        <end position="330"/>
    </location>
</feature>
<dbReference type="PRINTS" id="PR00195">
    <property type="entry name" value="DYNAMIN"/>
</dbReference>
<dbReference type="eggNOG" id="KOG0446">
    <property type="taxonomic scope" value="Eukaryota"/>
</dbReference>
<dbReference type="GO" id="GO:0003924">
    <property type="term" value="F:GTPase activity"/>
    <property type="evidence" value="ECO:0007669"/>
    <property type="project" value="InterPro"/>
</dbReference>
<dbReference type="GeneID" id="9092657"/>
<keyword evidence="1" id="KW-0547">Nucleotide-binding</keyword>
<dbReference type="GO" id="GO:0016020">
    <property type="term" value="C:membrane"/>
    <property type="evidence" value="ECO:0007669"/>
    <property type="project" value="TreeGrafter"/>
</dbReference>
<dbReference type="GO" id="GO:0048312">
    <property type="term" value="P:intracellular distribution of mitochondria"/>
    <property type="evidence" value="ECO:0007669"/>
    <property type="project" value="TreeGrafter"/>
</dbReference>